<reference evidence="1" key="1">
    <citation type="journal article" date="2015" name="Nature">
        <title>Complex archaea that bridge the gap between prokaryotes and eukaryotes.</title>
        <authorList>
            <person name="Spang A."/>
            <person name="Saw J.H."/>
            <person name="Jorgensen S.L."/>
            <person name="Zaremba-Niedzwiedzka K."/>
            <person name="Martijn J."/>
            <person name="Lind A.E."/>
            <person name="van Eijk R."/>
            <person name="Schleper C."/>
            <person name="Guy L."/>
            <person name="Ettema T.J."/>
        </authorList>
    </citation>
    <scope>NUCLEOTIDE SEQUENCE</scope>
</reference>
<name>A0A0F9CD71_9ZZZZ</name>
<feature type="non-terminal residue" evidence="1">
    <location>
        <position position="1"/>
    </location>
</feature>
<proteinExistence type="predicted"/>
<gene>
    <name evidence="1" type="ORF">LCGC14_2336860</name>
</gene>
<sequence length="87" mass="10452">VKRSTLKRDVFKFLNEHPTMSAKGVCREFKEADGRVVQTYESQWRLYVKPMRWLYWFMLNKWAPVKPVTKKDKVKLRNIEKLVGVGH</sequence>
<protein>
    <submittedName>
        <fullName evidence="1">Uncharacterized protein</fullName>
    </submittedName>
</protein>
<organism evidence="1">
    <name type="scientific">marine sediment metagenome</name>
    <dbReference type="NCBI Taxonomy" id="412755"/>
    <lineage>
        <taxon>unclassified sequences</taxon>
        <taxon>metagenomes</taxon>
        <taxon>ecological metagenomes</taxon>
    </lineage>
</organism>
<accession>A0A0F9CD71</accession>
<comment type="caution">
    <text evidence="1">The sequence shown here is derived from an EMBL/GenBank/DDBJ whole genome shotgun (WGS) entry which is preliminary data.</text>
</comment>
<evidence type="ECO:0000313" key="1">
    <source>
        <dbReference type="EMBL" id="KKL47303.1"/>
    </source>
</evidence>
<dbReference type="EMBL" id="LAZR01033715">
    <property type="protein sequence ID" value="KKL47303.1"/>
    <property type="molecule type" value="Genomic_DNA"/>
</dbReference>
<dbReference type="AlphaFoldDB" id="A0A0F9CD71"/>